<evidence type="ECO:0000313" key="2">
    <source>
        <dbReference type="Proteomes" id="UP000004520"/>
    </source>
</evidence>
<comment type="caution">
    <text evidence="1">The sequence shown here is derived from an EMBL/GenBank/DDBJ whole genome shotgun (WGS) entry which is preliminary data.</text>
</comment>
<reference evidence="1 2" key="1">
    <citation type="submission" date="2011-04" db="EMBL/GenBank/DDBJ databases">
        <authorList>
            <person name="Rasko D."/>
            <person name="Redman J."/>
            <person name="Daugherty S.C."/>
            <person name="Tallon L."/>
            <person name="Sadzewicz L."/>
            <person name="Jones K."/>
            <person name="Santana-Cruz I."/>
            <person name="Liu X."/>
        </authorList>
    </citation>
    <scope>NUCLEOTIDE SEQUENCE [LARGE SCALE GENOMIC DNA]</scope>
    <source>
        <strain evidence="1 2">K-227</strain>
    </source>
</reference>
<sequence length="38" mass="4371">MLLFLREALFRCLPELAKFPPVGNVSHPLRSMRVSFVV</sequence>
<gene>
    <name evidence="1" type="ORF">SFK227_1647</name>
</gene>
<proteinExistence type="predicted"/>
<dbReference type="AlphaFoldDB" id="F5NU49"/>
<dbReference type="PATRIC" id="fig|766147.3.peg.1614"/>
<dbReference type="Proteomes" id="UP000004520">
    <property type="component" value="Unassembled WGS sequence"/>
</dbReference>
<evidence type="ECO:0000313" key="1">
    <source>
        <dbReference type="EMBL" id="EGK38470.1"/>
    </source>
</evidence>
<name>F5NU49_SHIFL</name>
<protein>
    <submittedName>
        <fullName evidence="1">Uncharacterized protein</fullName>
    </submittedName>
</protein>
<accession>F5NU49</accession>
<dbReference type="EMBL" id="AFGY01000019">
    <property type="protein sequence ID" value="EGK38470.1"/>
    <property type="molecule type" value="Genomic_DNA"/>
</dbReference>
<organism evidence="1 2">
    <name type="scientific">Shigella flexneri K-227</name>
    <dbReference type="NCBI Taxonomy" id="766147"/>
    <lineage>
        <taxon>Bacteria</taxon>
        <taxon>Pseudomonadati</taxon>
        <taxon>Pseudomonadota</taxon>
        <taxon>Gammaproteobacteria</taxon>
        <taxon>Enterobacterales</taxon>
        <taxon>Enterobacteriaceae</taxon>
        <taxon>Shigella</taxon>
    </lineage>
</organism>